<dbReference type="NCBIfam" id="TIGR02228">
    <property type="entry name" value="sigpep_I_arch"/>
    <property type="match status" value="1"/>
</dbReference>
<dbReference type="AlphaFoldDB" id="X1HGS3"/>
<dbReference type="InterPro" id="IPR001733">
    <property type="entry name" value="Peptidase_S26B"/>
</dbReference>
<evidence type="ECO:0000313" key="2">
    <source>
        <dbReference type="EMBL" id="GAH44468.1"/>
    </source>
</evidence>
<feature type="non-terminal residue" evidence="2">
    <location>
        <position position="109"/>
    </location>
</feature>
<dbReference type="GO" id="GO:0008233">
    <property type="term" value="F:peptidase activity"/>
    <property type="evidence" value="ECO:0007669"/>
    <property type="project" value="InterPro"/>
</dbReference>
<feature type="transmembrane region" description="Helical" evidence="1">
    <location>
        <begin position="86"/>
        <end position="108"/>
    </location>
</feature>
<sequence>MVVISHVELENVDVGDIIAFKDPSGRENVIITHRVAEVTEGEERTNTSGLSFKTKGDACEDIDQFDVPAEDIVGRTVFLIPFIGYFIHYASKTMLFLLLFILAPAVLII</sequence>
<keyword evidence="1" id="KW-1133">Transmembrane helix</keyword>
<dbReference type="EMBL" id="BARU01011392">
    <property type="protein sequence ID" value="GAH44468.1"/>
    <property type="molecule type" value="Genomic_DNA"/>
</dbReference>
<keyword evidence="1" id="KW-0472">Membrane</keyword>
<evidence type="ECO:0000256" key="1">
    <source>
        <dbReference type="SAM" id="Phobius"/>
    </source>
</evidence>
<comment type="caution">
    <text evidence="2">The sequence shown here is derived from an EMBL/GenBank/DDBJ whole genome shotgun (WGS) entry which is preliminary data.</text>
</comment>
<dbReference type="GO" id="GO:0016020">
    <property type="term" value="C:membrane"/>
    <property type="evidence" value="ECO:0007669"/>
    <property type="project" value="InterPro"/>
</dbReference>
<accession>X1HGS3</accession>
<dbReference type="GO" id="GO:0006465">
    <property type="term" value="P:signal peptide processing"/>
    <property type="evidence" value="ECO:0007669"/>
    <property type="project" value="InterPro"/>
</dbReference>
<protein>
    <recommendedName>
        <fullName evidence="3">Peptidase S26 domain-containing protein</fullName>
    </recommendedName>
</protein>
<gene>
    <name evidence="2" type="ORF">S03H2_21411</name>
</gene>
<keyword evidence="1" id="KW-0812">Transmembrane</keyword>
<organism evidence="2">
    <name type="scientific">marine sediment metagenome</name>
    <dbReference type="NCBI Taxonomy" id="412755"/>
    <lineage>
        <taxon>unclassified sequences</taxon>
        <taxon>metagenomes</taxon>
        <taxon>ecological metagenomes</taxon>
    </lineage>
</organism>
<reference evidence="2" key="1">
    <citation type="journal article" date="2014" name="Front. Microbiol.">
        <title>High frequency of phylogenetically diverse reductive dehalogenase-homologous genes in deep subseafloor sedimentary metagenomes.</title>
        <authorList>
            <person name="Kawai M."/>
            <person name="Futagami T."/>
            <person name="Toyoda A."/>
            <person name="Takaki Y."/>
            <person name="Nishi S."/>
            <person name="Hori S."/>
            <person name="Arai W."/>
            <person name="Tsubouchi T."/>
            <person name="Morono Y."/>
            <person name="Uchiyama I."/>
            <person name="Ito T."/>
            <person name="Fujiyama A."/>
            <person name="Inagaki F."/>
            <person name="Takami H."/>
        </authorList>
    </citation>
    <scope>NUCLEOTIDE SEQUENCE</scope>
    <source>
        <strain evidence="2">Expedition CK06-06</strain>
    </source>
</reference>
<proteinExistence type="predicted"/>
<name>X1HGS3_9ZZZZ</name>
<evidence type="ECO:0008006" key="3">
    <source>
        <dbReference type="Google" id="ProtNLM"/>
    </source>
</evidence>